<evidence type="ECO:0000256" key="1">
    <source>
        <dbReference type="SAM" id="MobiDB-lite"/>
    </source>
</evidence>
<dbReference type="EMBL" id="CAMAPF010000014">
    <property type="protein sequence ID" value="CAH9067761.1"/>
    <property type="molecule type" value="Genomic_DNA"/>
</dbReference>
<name>A0AAV0C5Y6_9ASTE</name>
<reference evidence="2" key="1">
    <citation type="submission" date="2022-07" db="EMBL/GenBank/DDBJ databases">
        <authorList>
            <person name="Macas J."/>
            <person name="Novak P."/>
            <person name="Neumann P."/>
        </authorList>
    </citation>
    <scope>NUCLEOTIDE SEQUENCE</scope>
</reference>
<organism evidence="2 3">
    <name type="scientific">Cuscuta epithymum</name>
    <dbReference type="NCBI Taxonomy" id="186058"/>
    <lineage>
        <taxon>Eukaryota</taxon>
        <taxon>Viridiplantae</taxon>
        <taxon>Streptophyta</taxon>
        <taxon>Embryophyta</taxon>
        <taxon>Tracheophyta</taxon>
        <taxon>Spermatophyta</taxon>
        <taxon>Magnoliopsida</taxon>
        <taxon>eudicotyledons</taxon>
        <taxon>Gunneridae</taxon>
        <taxon>Pentapetalae</taxon>
        <taxon>asterids</taxon>
        <taxon>lamiids</taxon>
        <taxon>Solanales</taxon>
        <taxon>Convolvulaceae</taxon>
        <taxon>Cuscuteae</taxon>
        <taxon>Cuscuta</taxon>
        <taxon>Cuscuta subgen. Cuscuta</taxon>
    </lineage>
</organism>
<feature type="region of interest" description="Disordered" evidence="1">
    <location>
        <begin position="1"/>
        <end position="39"/>
    </location>
</feature>
<proteinExistence type="predicted"/>
<protein>
    <submittedName>
        <fullName evidence="2">Uncharacterized protein</fullName>
    </submittedName>
</protein>
<keyword evidence="3" id="KW-1185">Reference proteome</keyword>
<dbReference type="AlphaFoldDB" id="A0AAV0C5Y6"/>
<sequence>MHDSDSSEHDSPTTSSEVEHLHDTEHDLHDMGAESDFHDNNNLHELHVEPSSDNLHDYQLARDRSRRAIRRTADSMPDYAFIVHDT</sequence>
<gene>
    <name evidence="2" type="ORF">CEPIT_LOCUS2622</name>
</gene>
<evidence type="ECO:0000313" key="3">
    <source>
        <dbReference type="Proteomes" id="UP001152523"/>
    </source>
</evidence>
<dbReference type="Proteomes" id="UP001152523">
    <property type="component" value="Unassembled WGS sequence"/>
</dbReference>
<comment type="caution">
    <text evidence="2">The sequence shown here is derived from an EMBL/GenBank/DDBJ whole genome shotgun (WGS) entry which is preliminary data.</text>
</comment>
<accession>A0AAV0C5Y6</accession>
<feature type="non-terminal residue" evidence="2">
    <location>
        <position position="86"/>
    </location>
</feature>
<evidence type="ECO:0000313" key="2">
    <source>
        <dbReference type="EMBL" id="CAH9067761.1"/>
    </source>
</evidence>